<feature type="domain" description="F-box" evidence="1">
    <location>
        <begin position="1"/>
        <end position="49"/>
    </location>
</feature>
<protein>
    <recommendedName>
        <fullName evidence="1">F-box domain-containing protein</fullName>
    </recommendedName>
</protein>
<accession>A0A022Q8J6</accession>
<keyword evidence="3" id="KW-1185">Reference proteome</keyword>
<gene>
    <name evidence="2" type="ORF">MIMGU_mgv1a021898mg</name>
</gene>
<proteinExistence type="predicted"/>
<evidence type="ECO:0000259" key="1">
    <source>
        <dbReference type="PROSITE" id="PS50181"/>
    </source>
</evidence>
<dbReference type="PANTHER" id="PTHR31672:SF13">
    <property type="entry name" value="F-BOX PROTEIN CPR30-LIKE"/>
    <property type="match status" value="1"/>
</dbReference>
<dbReference type="STRING" id="4155.A0A022Q8J6"/>
<dbReference type="InterPro" id="IPR013187">
    <property type="entry name" value="F-box-assoc_dom_typ3"/>
</dbReference>
<organism evidence="2 3">
    <name type="scientific">Erythranthe guttata</name>
    <name type="common">Yellow monkey flower</name>
    <name type="synonym">Mimulus guttatus</name>
    <dbReference type="NCBI Taxonomy" id="4155"/>
    <lineage>
        <taxon>Eukaryota</taxon>
        <taxon>Viridiplantae</taxon>
        <taxon>Streptophyta</taxon>
        <taxon>Embryophyta</taxon>
        <taxon>Tracheophyta</taxon>
        <taxon>Spermatophyta</taxon>
        <taxon>Magnoliopsida</taxon>
        <taxon>eudicotyledons</taxon>
        <taxon>Gunneridae</taxon>
        <taxon>Pentapetalae</taxon>
        <taxon>asterids</taxon>
        <taxon>lamiids</taxon>
        <taxon>Lamiales</taxon>
        <taxon>Phrymaceae</taxon>
        <taxon>Erythranthe</taxon>
    </lineage>
</organism>
<dbReference type="InterPro" id="IPR050796">
    <property type="entry name" value="SCF_F-box_component"/>
</dbReference>
<dbReference type="Pfam" id="PF00646">
    <property type="entry name" value="F-box"/>
    <property type="match status" value="1"/>
</dbReference>
<dbReference type="Gene3D" id="1.20.1280.50">
    <property type="match status" value="1"/>
</dbReference>
<feature type="non-terminal residue" evidence="2">
    <location>
        <position position="1"/>
    </location>
</feature>
<dbReference type="EMBL" id="KI632191">
    <property type="protein sequence ID" value="EYU22870.1"/>
    <property type="molecule type" value="Genomic_DNA"/>
</dbReference>
<dbReference type="SUPFAM" id="SSF81383">
    <property type="entry name" value="F-box domain"/>
    <property type="match status" value="1"/>
</dbReference>
<sequence length="385" mass="44455">FFRYLPLEIIIEIVSRLPIRTIVTCKSVCKTWRNLIQTRAFVDSHLSKSSSGVVTCRISRYFKIFEFVDELDLDHHNRHYIPVTEFCCNKFMESSQLEGSANGLLFLRSIINRNNLYICNPITREYIQLPYAGIFNSFSVLVTYGFGVCKMTGRYKVVRVLQECIRHPDTVDVVRIMKCVCHVHTIGTGIWRSIAPCAMLEHDCFSTAINGSLHWLVTDLQKGFKLISCFDLETEIFSTFSPPPLMGRSENRTEFLLVALGGYLCVCDNTCEHEIVIWLMKEYGDEKSWTRGFVVRKSPEFLRGNFELPNFVCPIKVFKNGDMLMAWFELYMVHYSLKTKAATRIDVFGPYEDDNDNFINVTAMLHNSSFLSLKSCFPMENVKLL</sequence>
<dbReference type="AlphaFoldDB" id="A0A022Q8J6"/>
<name>A0A022Q8J6_ERYGU</name>
<dbReference type="SMART" id="SM00256">
    <property type="entry name" value="FBOX"/>
    <property type="match status" value="1"/>
</dbReference>
<reference evidence="2 3" key="1">
    <citation type="journal article" date="2013" name="Proc. Natl. Acad. Sci. U.S.A.">
        <title>Fine-scale variation in meiotic recombination in Mimulus inferred from population shotgun sequencing.</title>
        <authorList>
            <person name="Hellsten U."/>
            <person name="Wright K.M."/>
            <person name="Jenkins J."/>
            <person name="Shu S."/>
            <person name="Yuan Y."/>
            <person name="Wessler S.R."/>
            <person name="Schmutz J."/>
            <person name="Willis J.H."/>
            <person name="Rokhsar D.S."/>
        </authorList>
    </citation>
    <scope>NUCLEOTIDE SEQUENCE [LARGE SCALE GENOMIC DNA]</scope>
    <source>
        <strain evidence="3">cv. DUN x IM62</strain>
    </source>
</reference>
<dbReference type="Pfam" id="PF08268">
    <property type="entry name" value="FBA_3"/>
    <property type="match status" value="1"/>
</dbReference>
<dbReference type="InterPro" id="IPR017451">
    <property type="entry name" value="F-box-assoc_interact_dom"/>
</dbReference>
<evidence type="ECO:0000313" key="2">
    <source>
        <dbReference type="EMBL" id="EYU22870.1"/>
    </source>
</evidence>
<dbReference type="PANTHER" id="PTHR31672">
    <property type="entry name" value="BNACNNG10540D PROTEIN"/>
    <property type="match status" value="1"/>
</dbReference>
<dbReference type="PROSITE" id="PS50181">
    <property type="entry name" value="FBOX"/>
    <property type="match status" value="1"/>
</dbReference>
<dbReference type="CDD" id="cd22157">
    <property type="entry name" value="F-box_AtFBW1-like"/>
    <property type="match status" value="1"/>
</dbReference>
<dbReference type="eggNOG" id="ENOG502QS4I">
    <property type="taxonomic scope" value="Eukaryota"/>
</dbReference>
<evidence type="ECO:0000313" key="3">
    <source>
        <dbReference type="Proteomes" id="UP000030748"/>
    </source>
</evidence>
<dbReference type="Proteomes" id="UP000030748">
    <property type="component" value="Unassembled WGS sequence"/>
</dbReference>
<dbReference type="InterPro" id="IPR001810">
    <property type="entry name" value="F-box_dom"/>
</dbReference>
<dbReference type="NCBIfam" id="TIGR01640">
    <property type="entry name" value="F_box_assoc_1"/>
    <property type="match status" value="1"/>
</dbReference>
<dbReference type="InterPro" id="IPR036047">
    <property type="entry name" value="F-box-like_dom_sf"/>
</dbReference>